<protein>
    <submittedName>
        <fullName evidence="1">Uncharacterized protein</fullName>
    </submittedName>
</protein>
<gene>
    <name evidence="1" type="ORF">NP233_g12575</name>
</gene>
<sequence>MTVLKKIQEAIAKTSRHHFLLSDDTAPPSICLMAPICEKVDVLDEDNLDQDFPTTDWPVPSIHGEALVSIAETHQVLPLAVYDTNEEFIKPEKVAGCHGSF</sequence>
<keyword evidence="2" id="KW-1185">Reference proteome</keyword>
<organism evidence="1 2">
    <name type="scientific">Leucocoprinus birnbaumii</name>
    <dbReference type="NCBI Taxonomy" id="56174"/>
    <lineage>
        <taxon>Eukaryota</taxon>
        <taxon>Fungi</taxon>
        <taxon>Dikarya</taxon>
        <taxon>Basidiomycota</taxon>
        <taxon>Agaricomycotina</taxon>
        <taxon>Agaricomycetes</taxon>
        <taxon>Agaricomycetidae</taxon>
        <taxon>Agaricales</taxon>
        <taxon>Agaricineae</taxon>
        <taxon>Agaricaceae</taxon>
        <taxon>Leucocoprinus</taxon>
    </lineage>
</organism>
<proteinExistence type="predicted"/>
<dbReference type="EMBL" id="JANIEX010001874">
    <property type="protein sequence ID" value="KAJ3553747.1"/>
    <property type="molecule type" value="Genomic_DNA"/>
</dbReference>
<comment type="caution">
    <text evidence="1">The sequence shown here is derived from an EMBL/GenBank/DDBJ whole genome shotgun (WGS) entry which is preliminary data.</text>
</comment>
<dbReference type="Proteomes" id="UP001213000">
    <property type="component" value="Unassembled WGS sequence"/>
</dbReference>
<accession>A0AAD5VG39</accession>
<dbReference type="AlphaFoldDB" id="A0AAD5VG39"/>
<evidence type="ECO:0000313" key="1">
    <source>
        <dbReference type="EMBL" id="KAJ3553747.1"/>
    </source>
</evidence>
<reference evidence="1" key="1">
    <citation type="submission" date="2022-07" db="EMBL/GenBank/DDBJ databases">
        <title>Genome Sequence of Leucocoprinus birnbaumii.</title>
        <authorList>
            <person name="Buettner E."/>
        </authorList>
    </citation>
    <scope>NUCLEOTIDE SEQUENCE</scope>
    <source>
        <strain evidence="1">VT141</strain>
    </source>
</reference>
<name>A0AAD5VG39_9AGAR</name>
<evidence type="ECO:0000313" key="2">
    <source>
        <dbReference type="Proteomes" id="UP001213000"/>
    </source>
</evidence>